<evidence type="ECO:0000256" key="1">
    <source>
        <dbReference type="SAM" id="SignalP"/>
    </source>
</evidence>
<feature type="chain" id="PRO_5041995684" evidence="1">
    <location>
        <begin position="21"/>
        <end position="233"/>
    </location>
</feature>
<evidence type="ECO:0000313" key="2">
    <source>
        <dbReference type="EMBL" id="WCF98862.1"/>
    </source>
</evidence>
<sequence>MKKMFLFLLLSAMFVPVSDSQTLIQQIENAYNTLDSVSYIEDIILSYRGDWVIRYKGYEERVDGLTELNYLDSIPRQKQIIDSLWENLTLRSKTTIEEQINEFSDIVRATTPVYILNLIPQDKQTLQVDTGKLPFNLFYLGKHSKNNFYVFVHNGEYTYYGHDTYPTFSRPIGKNIRKVLRKIMRKQPKYLLFCPELEGMNTILYVLNDKIYVYRVAQMKEYELSDYFKHFPR</sequence>
<dbReference type="EMBL" id="CP116613">
    <property type="protein sequence ID" value="WCF98862.1"/>
    <property type="molecule type" value="Genomic_DNA"/>
</dbReference>
<gene>
    <name evidence="2" type="ORF">NY149_10245</name>
</gene>
<accession>A0AAE9XAG6</accession>
<name>A0AAE9XAG6_PORGN</name>
<dbReference type="RefSeq" id="WP_061156924.1">
    <property type="nucleotide sequence ID" value="NZ_BAABSI010000012.1"/>
</dbReference>
<feature type="signal peptide" evidence="1">
    <location>
        <begin position="1"/>
        <end position="20"/>
    </location>
</feature>
<reference evidence="2" key="1">
    <citation type="submission" date="2023-01" db="EMBL/GenBank/DDBJ databases">
        <title>Phages are important unrecognized players in the ecology of the oral pathogen Porphyromonas gingivalis.</title>
        <authorList>
            <person name="Matrishin C.B."/>
            <person name="Kauffman K.M."/>
        </authorList>
    </citation>
    <scope>NUCLEOTIDE SEQUENCE</scope>
    <source>
        <strain evidence="2">HG1691old</strain>
    </source>
</reference>
<evidence type="ECO:0000313" key="3">
    <source>
        <dbReference type="Proteomes" id="UP001179540"/>
    </source>
</evidence>
<dbReference type="AlphaFoldDB" id="A0AAE9XAG6"/>
<keyword evidence="1" id="KW-0732">Signal</keyword>
<organism evidence="2 3">
    <name type="scientific">Porphyromonas gingivalis</name>
    <name type="common">Bacteroides gingivalis</name>
    <dbReference type="NCBI Taxonomy" id="837"/>
    <lineage>
        <taxon>Bacteria</taxon>
        <taxon>Pseudomonadati</taxon>
        <taxon>Bacteroidota</taxon>
        <taxon>Bacteroidia</taxon>
        <taxon>Bacteroidales</taxon>
        <taxon>Porphyromonadaceae</taxon>
        <taxon>Porphyromonas</taxon>
    </lineage>
</organism>
<protein>
    <submittedName>
        <fullName evidence="2">Uncharacterized protein</fullName>
    </submittedName>
</protein>
<dbReference type="Proteomes" id="UP001179540">
    <property type="component" value="Chromosome"/>
</dbReference>
<proteinExistence type="predicted"/>